<accession>A0A6A4RD50</accession>
<dbReference type="GO" id="GO:0016539">
    <property type="term" value="P:intein-mediated protein splicing"/>
    <property type="evidence" value="ECO:0007669"/>
    <property type="project" value="InterPro"/>
</dbReference>
<evidence type="ECO:0000313" key="6">
    <source>
        <dbReference type="Proteomes" id="UP000441586"/>
    </source>
</evidence>
<keyword evidence="2" id="KW-0964">Secreted</keyword>
<dbReference type="InterPro" id="IPR028992">
    <property type="entry name" value="Hedgehog/Intein_dom"/>
</dbReference>
<proteinExistence type="predicted"/>
<feature type="region of interest" description="Disordered" evidence="3">
    <location>
        <begin position="203"/>
        <end position="226"/>
    </location>
</feature>
<feature type="domain" description="Hedgehog/Intein (Hint)" evidence="4">
    <location>
        <begin position="548"/>
        <end position="693"/>
    </location>
</feature>
<comment type="caution">
    <text evidence="5">The sequence shown here is derived from an EMBL/GenBank/DDBJ whole genome shotgun (WGS) entry which is preliminary data.</text>
</comment>
<organism evidence="5 6">
    <name type="scientific">Parasedimentitalea maritima</name>
    <dbReference type="NCBI Taxonomy" id="2578117"/>
    <lineage>
        <taxon>Bacteria</taxon>
        <taxon>Pseudomonadati</taxon>
        <taxon>Pseudomonadota</taxon>
        <taxon>Alphaproteobacteria</taxon>
        <taxon>Rhodobacterales</taxon>
        <taxon>Paracoccaceae</taxon>
        <taxon>Parasedimentitalea</taxon>
    </lineage>
</organism>
<evidence type="ECO:0000259" key="4">
    <source>
        <dbReference type="Pfam" id="PF13403"/>
    </source>
</evidence>
<feature type="region of interest" description="Disordered" evidence="3">
    <location>
        <begin position="423"/>
        <end position="467"/>
    </location>
</feature>
<dbReference type="PANTHER" id="PTHR38340">
    <property type="entry name" value="S-LAYER PROTEIN"/>
    <property type="match status" value="1"/>
</dbReference>
<evidence type="ECO:0000256" key="3">
    <source>
        <dbReference type="SAM" id="MobiDB-lite"/>
    </source>
</evidence>
<dbReference type="Gene3D" id="2.150.10.10">
    <property type="entry name" value="Serralysin-like metalloprotease, C-terminal"/>
    <property type="match status" value="4"/>
</dbReference>
<dbReference type="InterPro" id="IPR001343">
    <property type="entry name" value="Hemolysn_Ca-bd"/>
</dbReference>
<dbReference type="Pfam" id="PF00353">
    <property type="entry name" value="HemolysinCabind"/>
    <property type="match status" value="6"/>
</dbReference>
<dbReference type="InterPro" id="IPR050557">
    <property type="entry name" value="RTX_toxin/Mannuronan_C5-epim"/>
</dbReference>
<name>A0A6A4RD50_9RHOB</name>
<feature type="compositionally biased region" description="Low complexity" evidence="3">
    <location>
        <begin position="449"/>
        <end position="463"/>
    </location>
</feature>
<sequence>MLSLDNDIWLTGSNGTAESASMVLEDGGNSTTVTGTFSADSWDASQSGNNVSDFGSFGASDPVTASFGFSNPVTNLSFQLEHVNSIGSSFDDKLTLWAYDADGVLIPSETVIASLGGVTDQIVSVNPDGSISIEAEGADPANITVLLPGPISQLAVALSNGEDAPNSGGVGLSDLSFSIPAALGHVVEGTDGSDLIDTSYLGDPEGDRVDNNDALDGSNDDEIVAGDGDDTILAGDGNDSVNGGLGNDSILGGDGNDTLYGGDGHDYHSGGDGDDLISGGSGNDTLTGGWGDDTLLGGDGDDRLEGLYGNDLIYAGAGDDHVFGRDQDDLIYGEEGNDTLIGSMGVDTVYGGDGHDTLAGSQGNDEIHGGDGNDLVFIGVYEDSDRIFLDAGNDFLDGASAGSSFYGEGGTGNDYMNSGVGDDTLYGDEGRDTLNGGAGNDYLDGGSGSDSINGGSGNDTLIGGDDGDILSGGDDRDLIIAGDGDVVDGGEGGDDYDQLDISALGGPSRTNIIYDSDNNESGTVEILDELGNVTGSLTFSNIEEVIACFTPGSLILTAHGEVPVEHLSVGDKVLTRDNGYQTIRWVGRRNLNEHDLASKPQFAPVQIRANALGNGMPERDMYVSPQHRMLITGALSELLFGDPEVLVPALHLINDHNILRATSNDVTYIHLLFDQHEIIQADRTWSESFQPGDQTLVGMDVKQRKELADLFPELQCQDYHYPTARRALKSHEALVLQANIAHP</sequence>
<evidence type="ECO:0000313" key="5">
    <source>
        <dbReference type="EMBL" id="KAE9628469.1"/>
    </source>
</evidence>
<dbReference type="AlphaFoldDB" id="A0A6A4RD50"/>
<evidence type="ECO:0000256" key="2">
    <source>
        <dbReference type="ARBA" id="ARBA00022525"/>
    </source>
</evidence>
<dbReference type="Proteomes" id="UP000441586">
    <property type="component" value="Unassembled WGS sequence"/>
</dbReference>
<dbReference type="GO" id="GO:0005509">
    <property type="term" value="F:calcium ion binding"/>
    <property type="evidence" value="ECO:0007669"/>
    <property type="project" value="InterPro"/>
</dbReference>
<dbReference type="InterPro" id="IPR018511">
    <property type="entry name" value="Hemolysin-typ_Ca-bd_CS"/>
</dbReference>
<dbReference type="PRINTS" id="PR00313">
    <property type="entry name" value="CABNDNGRPT"/>
</dbReference>
<dbReference type="InterPro" id="IPR036844">
    <property type="entry name" value="Hint_dom_sf"/>
</dbReference>
<comment type="subcellular location">
    <subcellularLocation>
        <location evidence="1">Secreted</location>
    </subcellularLocation>
</comment>
<dbReference type="GO" id="GO:0005576">
    <property type="term" value="C:extracellular region"/>
    <property type="evidence" value="ECO:0007669"/>
    <property type="project" value="UniProtKB-SubCell"/>
</dbReference>
<dbReference type="InterPro" id="IPR011049">
    <property type="entry name" value="Serralysin-like_metalloprot_C"/>
</dbReference>
<protein>
    <recommendedName>
        <fullName evidence="4">Hedgehog/Intein (Hint) domain-containing protein</fullName>
    </recommendedName>
</protein>
<dbReference type="InterPro" id="IPR006141">
    <property type="entry name" value="Intein_N"/>
</dbReference>
<dbReference type="Gene3D" id="2.170.16.10">
    <property type="entry name" value="Hedgehog/Intein (Hint) domain"/>
    <property type="match status" value="1"/>
</dbReference>
<dbReference type="RefSeq" id="WP_158980213.1">
    <property type="nucleotide sequence ID" value="NZ_WSFO01000009.1"/>
</dbReference>
<dbReference type="SUPFAM" id="SSF51120">
    <property type="entry name" value="beta-Roll"/>
    <property type="match status" value="3"/>
</dbReference>
<dbReference type="PANTHER" id="PTHR38340:SF1">
    <property type="entry name" value="S-LAYER PROTEIN"/>
    <property type="match status" value="1"/>
</dbReference>
<reference evidence="5 6" key="1">
    <citation type="submission" date="2019-12" db="EMBL/GenBank/DDBJ databases">
        <authorList>
            <person name="Zhang Y.-J."/>
        </authorList>
    </citation>
    <scope>NUCLEOTIDE SEQUENCE [LARGE SCALE GENOMIC DNA]</scope>
    <source>
        <strain evidence="5 6">H18S-6</strain>
    </source>
</reference>
<evidence type="ECO:0000256" key="1">
    <source>
        <dbReference type="ARBA" id="ARBA00004613"/>
    </source>
</evidence>
<dbReference type="SUPFAM" id="SSF51294">
    <property type="entry name" value="Hedgehog/intein (Hint) domain"/>
    <property type="match status" value="1"/>
</dbReference>
<dbReference type="EMBL" id="WSFO01000009">
    <property type="protein sequence ID" value="KAE9628469.1"/>
    <property type="molecule type" value="Genomic_DNA"/>
</dbReference>
<dbReference type="PROSITE" id="PS00330">
    <property type="entry name" value="HEMOLYSIN_CALCIUM"/>
    <property type="match status" value="7"/>
</dbReference>
<dbReference type="PROSITE" id="PS50817">
    <property type="entry name" value="INTEIN_N_TER"/>
    <property type="match status" value="1"/>
</dbReference>
<dbReference type="Pfam" id="PF13403">
    <property type="entry name" value="Hint_2"/>
    <property type="match status" value="1"/>
</dbReference>
<gene>
    <name evidence="5" type="ORF">GP644_14900</name>
</gene>